<reference evidence="3 4" key="1">
    <citation type="submission" date="2020-07" db="EMBL/GenBank/DDBJ databases">
        <title>Sequencing the genomes of 1000 actinobacteria strains.</title>
        <authorList>
            <person name="Klenk H.-P."/>
        </authorList>
    </citation>
    <scope>NUCLEOTIDE SEQUENCE [LARGE SCALE GENOMIC DNA]</scope>
    <source>
        <strain evidence="3 4">DSM 45975</strain>
    </source>
</reference>
<name>A0A839DZW3_9PSEU</name>
<dbReference type="RefSeq" id="WP_182544129.1">
    <property type="nucleotide sequence ID" value="NZ_JACGWZ010000002.1"/>
</dbReference>
<dbReference type="SUPFAM" id="SSF56300">
    <property type="entry name" value="Metallo-dependent phosphatases"/>
    <property type="match status" value="1"/>
</dbReference>
<evidence type="ECO:0000313" key="3">
    <source>
        <dbReference type="EMBL" id="MBA8824955.1"/>
    </source>
</evidence>
<comment type="similarity">
    <text evidence="1">Belongs to the CapA family.</text>
</comment>
<dbReference type="Pfam" id="PF09587">
    <property type="entry name" value="PGA_cap"/>
    <property type="match status" value="1"/>
</dbReference>
<protein>
    <submittedName>
        <fullName evidence="3">Poly-gamma-glutamate synthesis protein (Capsule biosynthesis protein)</fullName>
    </submittedName>
</protein>
<dbReference type="InterPro" id="IPR019079">
    <property type="entry name" value="Capsule_synth_CapA"/>
</dbReference>
<dbReference type="Gene3D" id="3.60.21.10">
    <property type="match status" value="1"/>
</dbReference>
<sequence length="395" mass="42496">MRAERSGNPLDVRPNRPCSAGPVTLFLGGDVMPGRGLDQILPHPGDPRLREPWVGDARYYVRAAEEVSAPIDPPVDFSWPWGEALRIIDGVGPDARVINLESSVTRGDTFAPGKAVHYRMTPENLPCVTAVAPDLCVLANNHVLDFGPPGLEDTLGSLSEAGLLYAGAGRDAGEVTRPAVVPVGSDRRVVVLACGATSSGIPPEWAASGQDAGVSVLPDLSEATADGLTERLRDVRRHGDVVVVSVHWGSNWGYEVPCEQVRFAHRLIEGGVHVVHGHSSHHPRPIEMYRGGLVLYGSGDLLDDYEGIGTDERYRDDLRLLYFPEVLPDGGLSRLRIAVTRVHRMRLCSASAEDARWVCSVLSRTGHRFGTRVDPDGRGMLILGTAVGPAGRSDS</sequence>
<dbReference type="CDD" id="cd07381">
    <property type="entry name" value="MPP_CapA"/>
    <property type="match status" value="1"/>
</dbReference>
<dbReference type="InterPro" id="IPR052169">
    <property type="entry name" value="CW_Biosynth-Accessory"/>
</dbReference>
<feature type="domain" description="Capsule synthesis protein CapA" evidence="2">
    <location>
        <begin position="24"/>
        <end position="305"/>
    </location>
</feature>
<dbReference type="SMART" id="SM00854">
    <property type="entry name" value="PGA_cap"/>
    <property type="match status" value="1"/>
</dbReference>
<dbReference type="InterPro" id="IPR029052">
    <property type="entry name" value="Metallo-depent_PP-like"/>
</dbReference>
<evidence type="ECO:0000259" key="2">
    <source>
        <dbReference type="SMART" id="SM00854"/>
    </source>
</evidence>
<dbReference type="PANTHER" id="PTHR33393:SF11">
    <property type="entry name" value="POLYGLUTAMINE SYNTHESIS ACCESSORY PROTEIN RV0574C-RELATED"/>
    <property type="match status" value="1"/>
</dbReference>
<dbReference type="PANTHER" id="PTHR33393">
    <property type="entry name" value="POLYGLUTAMINE SYNTHESIS ACCESSORY PROTEIN RV0574C-RELATED"/>
    <property type="match status" value="1"/>
</dbReference>
<dbReference type="EMBL" id="JACGWZ010000002">
    <property type="protein sequence ID" value="MBA8824955.1"/>
    <property type="molecule type" value="Genomic_DNA"/>
</dbReference>
<accession>A0A839DZW3</accession>
<evidence type="ECO:0000256" key="1">
    <source>
        <dbReference type="ARBA" id="ARBA00005662"/>
    </source>
</evidence>
<organism evidence="3 4">
    <name type="scientific">Halosaccharopolyspora lacisalsi</name>
    <dbReference type="NCBI Taxonomy" id="1000566"/>
    <lineage>
        <taxon>Bacteria</taxon>
        <taxon>Bacillati</taxon>
        <taxon>Actinomycetota</taxon>
        <taxon>Actinomycetes</taxon>
        <taxon>Pseudonocardiales</taxon>
        <taxon>Pseudonocardiaceae</taxon>
        <taxon>Halosaccharopolyspora</taxon>
    </lineage>
</organism>
<proteinExistence type="inferred from homology"/>
<keyword evidence="4" id="KW-1185">Reference proteome</keyword>
<comment type="caution">
    <text evidence="3">The sequence shown here is derived from an EMBL/GenBank/DDBJ whole genome shotgun (WGS) entry which is preliminary data.</text>
</comment>
<dbReference type="Proteomes" id="UP000569329">
    <property type="component" value="Unassembled WGS sequence"/>
</dbReference>
<evidence type="ECO:0000313" key="4">
    <source>
        <dbReference type="Proteomes" id="UP000569329"/>
    </source>
</evidence>
<dbReference type="AlphaFoldDB" id="A0A839DZW3"/>
<gene>
    <name evidence="3" type="ORF">FHX42_002302</name>
</gene>